<dbReference type="InParanoid" id="A0A2P5FUB3"/>
<reference evidence="2" key="1">
    <citation type="submission" date="2016-06" db="EMBL/GenBank/DDBJ databases">
        <title>Parallel loss of symbiosis genes in relatives of nitrogen-fixing non-legume Parasponia.</title>
        <authorList>
            <person name="Van Velzen R."/>
            <person name="Holmer R."/>
            <person name="Bu F."/>
            <person name="Rutten L."/>
            <person name="Van Zeijl A."/>
            <person name="Liu W."/>
            <person name="Santuari L."/>
            <person name="Cao Q."/>
            <person name="Sharma T."/>
            <person name="Shen D."/>
            <person name="Roswanjaya Y."/>
            <person name="Wardhani T."/>
            <person name="Kalhor M.S."/>
            <person name="Jansen J."/>
            <person name="Van den Hoogen J."/>
            <person name="Gungor B."/>
            <person name="Hartog M."/>
            <person name="Hontelez J."/>
            <person name="Verver J."/>
            <person name="Yang W.-C."/>
            <person name="Schijlen E."/>
            <person name="Repin R."/>
            <person name="Schilthuizen M."/>
            <person name="Schranz E."/>
            <person name="Heidstra R."/>
            <person name="Miyata K."/>
            <person name="Fedorova E."/>
            <person name="Kohlen W."/>
            <person name="Bisseling T."/>
            <person name="Smit S."/>
            <person name="Geurts R."/>
        </authorList>
    </citation>
    <scope>NUCLEOTIDE SEQUENCE [LARGE SCALE GENOMIC DNA]</scope>
    <source>
        <strain evidence="2">cv. RG33-2</strain>
    </source>
</reference>
<name>A0A2P5FUB3_TREOI</name>
<dbReference type="Proteomes" id="UP000237000">
    <property type="component" value="Unassembled WGS sequence"/>
</dbReference>
<organism evidence="1 2">
    <name type="scientific">Trema orientale</name>
    <name type="common">Charcoal tree</name>
    <name type="synonym">Celtis orientalis</name>
    <dbReference type="NCBI Taxonomy" id="63057"/>
    <lineage>
        <taxon>Eukaryota</taxon>
        <taxon>Viridiplantae</taxon>
        <taxon>Streptophyta</taxon>
        <taxon>Embryophyta</taxon>
        <taxon>Tracheophyta</taxon>
        <taxon>Spermatophyta</taxon>
        <taxon>Magnoliopsida</taxon>
        <taxon>eudicotyledons</taxon>
        <taxon>Gunneridae</taxon>
        <taxon>Pentapetalae</taxon>
        <taxon>rosids</taxon>
        <taxon>fabids</taxon>
        <taxon>Rosales</taxon>
        <taxon>Cannabaceae</taxon>
        <taxon>Trema</taxon>
    </lineage>
</organism>
<dbReference type="AlphaFoldDB" id="A0A2P5FUB3"/>
<sequence length="49" mass="5566">MDHIWMMHNSVIHNNANQDIAACLRYISSSYSTFSEGLLILPPSSRTNE</sequence>
<proteinExistence type="predicted"/>
<evidence type="ECO:0000313" key="1">
    <source>
        <dbReference type="EMBL" id="POO01370.1"/>
    </source>
</evidence>
<dbReference type="EMBL" id="JXTC01000008">
    <property type="protein sequence ID" value="POO01370.1"/>
    <property type="molecule type" value="Genomic_DNA"/>
</dbReference>
<comment type="caution">
    <text evidence="1">The sequence shown here is derived from an EMBL/GenBank/DDBJ whole genome shotgun (WGS) entry which is preliminary data.</text>
</comment>
<gene>
    <name evidence="1" type="ORF">TorRG33x02_026770</name>
</gene>
<evidence type="ECO:0000313" key="2">
    <source>
        <dbReference type="Proteomes" id="UP000237000"/>
    </source>
</evidence>
<protein>
    <submittedName>
        <fullName evidence="1">Uncharacterized protein</fullName>
    </submittedName>
</protein>
<keyword evidence="2" id="KW-1185">Reference proteome</keyword>
<accession>A0A2P5FUB3</accession>